<protein>
    <submittedName>
        <fullName evidence="3">DUF4082 domain-containing protein</fullName>
    </submittedName>
</protein>
<evidence type="ECO:0000256" key="1">
    <source>
        <dbReference type="SAM" id="MobiDB-lite"/>
    </source>
</evidence>
<dbReference type="InterPro" id="IPR025141">
    <property type="entry name" value="DUF4082"/>
</dbReference>
<keyword evidence="4" id="KW-1185">Reference proteome</keyword>
<evidence type="ECO:0000313" key="3">
    <source>
        <dbReference type="EMBL" id="KAA9106487.1"/>
    </source>
</evidence>
<dbReference type="InterPro" id="IPR051441">
    <property type="entry name" value="SelW_related"/>
</dbReference>
<dbReference type="SUPFAM" id="SSF51126">
    <property type="entry name" value="Pectin lyase-like"/>
    <property type="match status" value="1"/>
</dbReference>
<gene>
    <name evidence="3" type="ORF">F6B43_15210</name>
</gene>
<dbReference type="AlphaFoldDB" id="A0A5J5IZ42"/>
<accession>A0A5J5IZ42</accession>
<sequence length="533" mass="54996">MTRRELHARARHRNQMKLTAAIVAAVAIAFTGFAVVPAVAAPTATGIFADDLAPKVATDPDTSSVELGVRFAPEKSGAVTALQYYQSRGATGVTTATLWSSDGKVLARSTFAPSTTVGWRTVPLTSAVALTAGKTYVVSYHAPRGGYAVTERDLTSSRSQNGFALKAGAGVYAYGSKITFPTSTYAGSNYLADIVYQVGTSVGAQPTPTPTATQKPTPTPTPTPTATATPKPTPTPTPTPTVTPKPTPTPTPTPTVTPTPTPTPTPTQPAQGGYPTASSAGLPAGWAPKTQVSGDYWVRTAGAVIEDLRVTNGTIYVDAPNVTLRRIEAVGTDVITDANGCKNGLVIENSNFVANGPTSDKDVSVIGPGGYTIRNVKIDGVPEGLRVGGNSWGCGGVTVENSFIRVTAPDSCTDWHGDGIQGYDGGALTVRNTTIVMVERSNCGGTAPFFYPSGQGNTRVDVDGLLLQGGGYSFRNGMPGTVRNLNIVDRGWGYGPVDVNCAALTQWNANAVTLNAAGQPSVVRSLSCGGVGN</sequence>
<evidence type="ECO:0000259" key="2">
    <source>
        <dbReference type="Pfam" id="PF13313"/>
    </source>
</evidence>
<feature type="domain" description="DUF4082" evidence="2">
    <location>
        <begin position="53"/>
        <end position="191"/>
    </location>
</feature>
<dbReference type="InterPro" id="IPR011050">
    <property type="entry name" value="Pectin_lyase_fold/virulence"/>
</dbReference>
<feature type="region of interest" description="Disordered" evidence="1">
    <location>
        <begin position="205"/>
        <end position="282"/>
    </location>
</feature>
<dbReference type="Proteomes" id="UP000325827">
    <property type="component" value="Unassembled WGS sequence"/>
</dbReference>
<proteinExistence type="predicted"/>
<dbReference type="PANTHER" id="PTHR15124:SF27">
    <property type="entry name" value="MIGRATION AND INVASION ENHANCER 1"/>
    <property type="match status" value="1"/>
</dbReference>
<name>A0A5J5IZ42_9MICO</name>
<dbReference type="PANTHER" id="PTHR15124">
    <property type="entry name" value="SELENOPROTEIN W"/>
    <property type="match status" value="1"/>
</dbReference>
<reference evidence="4" key="1">
    <citation type="submission" date="2019-09" db="EMBL/GenBank/DDBJ databases">
        <title>Mumia zhuanghuii sp. nov. isolated from the intestinal contents of plateau pika (Ochotona curzoniae) in the Qinghai-Tibet plateau of China.</title>
        <authorList>
            <person name="Tian Z."/>
        </authorList>
    </citation>
    <scope>NUCLEOTIDE SEQUENCE [LARGE SCALE GENOMIC DNA]</scope>
    <source>
        <strain evidence="4">JCM 30598</strain>
    </source>
</reference>
<dbReference type="EMBL" id="VYSA01000003">
    <property type="protein sequence ID" value="KAA9106487.1"/>
    <property type="molecule type" value="Genomic_DNA"/>
</dbReference>
<dbReference type="OrthoDB" id="505641at2"/>
<comment type="caution">
    <text evidence="3">The sequence shown here is derived from an EMBL/GenBank/DDBJ whole genome shotgun (WGS) entry which is preliminary data.</text>
</comment>
<dbReference type="RefSeq" id="WP_150449836.1">
    <property type="nucleotide sequence ID" value="NZ_VYSA01000003.1"/>
</dbReference>
<evidence type="ECO:0000313" key="4">
    <source>
        <dbReference type="Proteomes" id="UP000325827"/>
    </source>
</evidence>
<feature type="compositionally biased region" description="Pro residues" evidence="1">
    <location>
        <begin position="231"/>
        <end position="267"/>
    </location>
</feature>
<dbReference type="Pfam" id="PF13313">
    <property type="entry name" value="DUF4082"/>
    <property type="match status" value="1"/>
</dbReference>
<organism evidence="3 4">
    <name type="scientific">Microbacterium rhizomatis</name>
    <dbReference type="NCBI Taxonomy" id="1631477"/>
    <lineage>
        <taxon>Bacteria</taxon>
        <taxon>Bacillati</taxon>
        <taxon>Actinomycetota</taxon>
        <taxon>Actinomycetes</taxon>
        <taxon>Micrococcales</taxon>
        <taxon>Microbacteriaceae</taxon>
        <taxon>Microbacterium</taxon>
    </lineage>
</organism>